<dbReference type="Pfam" id="PF08448">
    <property type="entry name" value="PAS_4"/>
    <property type="match status" value="1"/>
</dbReference>
<dbReference type="PANTHER" id="PTHR43711">
    <property type="entry name" value="TWO-COMPONENT HISTIDINE KINASE"/>
    <property type="match status" value="1"/>
</dbReference>
<dbReference type="PROSITE" id="PS50109">
    <property type="entry name" value="HIS_KIN"/>
    <property type="match status" value="1"/>
</dbReference>
<feature type="transmembrane region" description="Helical" evidence="7">
    <location>
        <begin position="14"/>
        <end position="39"/>
    </location>
</feature>
<dbReference type="SUPFAM" id="SSF55874">
    <property type="entry name" value="ATPase domain of HSP90 chaperone/DNA topoisomerase II/histidine kinase"/>
    <property type="match status" value="1"/>
</dbReference>
<evidence type="ECO:0000256" key="6">
    <source>
        <dbReference type="ARBA" id="ARBA00023012"/>
    </source>
</evidence>
<dbReference type="SMART" id="SM00387">
    <property type="entry name" value="HATPase_c"/>
    <property type="match status" value="1"/>
</dbReference>
<dbReference type="CDD" id="cd00130">
    <property type="entry name" value="PAS"/>
    <property type="match status" value="1"/>
</dbReference>
<dbReference type="PANTHER" id="PTHR43711:SF31">
    <property type="entry name" value="HISTIDINE KINASE"/>
    <property type="match status" value="1"/>
</dbReference>
<sequence length="628" mass="68398">MPAMTEISQRTGRLIVGLIAILVSLQVLVMAAGVGGIGLMDTVRGYVDGEGEYTKAQQRAASALRRYVRTGEELALAQYRSQIAIPKNIALAHIILRAPEIPGHLARDLLTDARVHPADAGLMIAFYPVVASRDTFADAVTAWRRADNLIAEMQALAAEIVAFRPDVGDGAGARASAWLDRIDALDAQLTREQDRFSVAMGEAARMIRRWLIVGIVSGTAVLAGLGVWLGRRTLAQAAASEQTLIERQRRFQDLAECAADWFWETDTEHCFTYISERFEVVTGVPVEQMLGMTRQQGAWVDPGTGRTQGALRQLDAKMARREVFRDVEYEIPLADAVRTVRVSGKPVFDRSGAFLGYRGAGNDVTAEREAQRELKRSKEKAVEANKSKSEFLANMSHELRTPLNAIIGFSDMMKGEIWGPLDPRYAEYARDISASGSHLLKVINDILDLSKVEAGRIELAIEEVDLTAEVRSCFRFMEAAANRQEIQLVNAVPADFPTVLADPQRLRQIVLNLVGNAVKFSDPGGRVRVETALDGDLLDLSVCDEGIGIAANQIEKVLKPFGQADGSLARKHDGVGLGLSLVDRFAQLHGGEVRIESTLGQGTRVRVLLPGQAGAEPTAAPPHLKLVG</sequence>
<proteinExistence type="predicted"/>
<evidence type="ECO:0000256" key="2">
    <source>
        <dbReference type="ARBA" id="ARBA00012438"/>
    </source>
</evidence>
<evidence type="ECO:0000313" key="11">
    <source>
        <dbReference type="Proteomes" id="UP001296873"/>
    </source>
</evidence>
<evidence type="ECO:0000259" key="9">
    <source>
        <dbReference type="PROSITE" id="PS50113"/>
    </source>
</evidence>
<dbReference type="InterPro" id="IPR036890">
    <property type="entry name" value="HATPase_C_sf"/>
</dbReference>
<keyword evidence="7" id="KW-1133">Transmembrane helix</keyword>
<dbReference type="InterPro" id="IPR003661">
    <property type="entry name" value="HisK_dim/P_dom"/>
</dbReference>
<protein>
    <recommendedName>
        <fullName evidence="2">histidine kinase</fullName>
        <ecNumber evidence="2">2.7.13.3</ecNumber>
    </recommendedName>
</protein>
<dbReference type="InterPro" id="IPR003594">
    <property type="entry name" value="HATPase_dom"/>
</dbReference>
<keyword evidence="7" id="KW-0812">Transmembrane</keyword>
<evidence type="ECO:0000256" key="3">
    <source>
        <dbReference type="ARBA" id="ARBA00022553"/>
    </source>
</evidence>
<comment type="catalytic activity">
    <reaction evidence="1">
        <text>ATP + protein L-histidine = ADP + protein N-phospho-L-histidine.</text>
        <dbReference type="EC" id="2.7.13.3"/>
    </reaction>
</comment>
<organism evidence="10 11">
    <name type="scientific">Rhodovibrio sodomensis</name>
    <dbReference type="NCBI Taxonomy" id="1088"/>
    <lineage>
        <taxon>Bacteria</taxon>
        <taxon>Pseudomonadati</taxon>
        <taxon>Pseudomonadota</taxon>
        <taxon>Alphaproteobacteria</taxon>
        <taxon>Rhodospirillales</taxon>
        <taxon>Rhodovibrionaceae</taxon>
        <taxon>Rhodovibrio</taxon>
    </lineage>
</organism>
<dbReference type="InterPro" id="IPR000700">
    <property type="entry name" value="PAS-assoc_C"/>
</dbReference>
<dbReference type="EC" id="2.7.13.3" evidence="2"/>
<dbReference type="Pfam" id="PF00512">
    <property type="entry name" value="HisKA"/>
    <property type="match status" value="1"/>
</dbReference>
<keyword evidence="5" id="KW-0418">Kinase</keyword>
<dbReference type="InterPro" id="IPR004358">
    <property type="entry name" value="Sig_transdc_His_kin-like_C"/>
</dbReference>
<dbReference type="PRINTS" id="PR00344">
    <property type="entry name" value="BCTRLSENSOR"/>
</dbReference>
<dbReference type="CDD" id="cd16922">
    <property type="entry name" value="HATPase_EvgS-ArcB-TorS-like"/>
    <property type="match status" value="1"/>
</dbReference>
<dbReference type="InterPro" id="IPR035965">
    <property type="entry name" value="PAS-like_dom_sf"/>
</dbReference>
<dbReference type="SUPFAM" id="SSF55785">
    <property type="entry name" value="PYP-like sensor domain (PAS domain)"/>
    <property type="match status" value="1"/>
</dbReference>
<dbReference type="SMART" id="SM00388">
    <property type="entry name" value="HisKA"/>
    <property type="match status" value="1"/>
</dbReference>
<dbReference type="InterPro" id="IPR005467">
    <property type="entry name" value="His_kinase_dom"/>
</dbReference>
<dbReference type="Gene3D" id="3.30.450.20">
    <property type="entry name" value="PAS domain"/>
    <property type="match status" value="1"/>
</dbReference>
<dbReference type="Gene3D" id="1.10.287.130">
    <property type="match status" value="1"/>
</dbReference>
<dbReference type="Pfam" id="PF02518">
    <property type="entry name" value="HATPase_c"/>
    <property type="match status" value="1"/>
</dbReference>
<keyword evidence="6" id="KW-0902">Two-component regulatory system</keyword>
<dbReference type="EMBL" id="NRRL01000006">
    <property type="protein sequence ID" value="MBK1667344.1"/>
    <property type="molecule type" value="Genomic_DNA"/>
</dbReference>
<feature type="transmembrane region" description="Helical" evidence="7">
    <location>
        <begin position="210"/>
        <end position="230"/>
    </location>
</feature>
<dbReference type="SUPFAM" id="SSF47384">
    <property type="entry name" value="Homodimeric domain of signal transducing histidine kinase"/>
    <property type="match status" value="1"/>
</dbReference>
<gene>
    <name evidence="10" type="ORF">CKO28_04785</name>
</gene>
<dbReference type="Gene3D" id="3.30.565.10">
    <property type="entry name" value="Histidine kinase-like ATPase, C-terminal domain"/>
    <property type="match status" value="1"/>
</dbReference>
<keyword evidence="7" id="KW-0472">Membrane</keyword>
<reference evidence="10 11" key="1">
    <citation type="journal article" date="2020" name="Microorganisms">
        <title>Osmotic Adaptation and Compatible Solute Biosynthesis of Phototrophic Bacteria as Revealed from Genome Analyses.</title>
        <authorList>
            <person name="Imhoff J.F."/>
            <person name="Rahn T."/>
            <person name="Kunzel S."/>
            <person name="Keller A."/>
            <person name="Neulinger S.C."/>
        </authorList>
    </citation>
    <scope>NUCLEOTIDE SEQUENCE [LARGE SCALE GENOMIC DNA]</scope>
    <source>
        <strain evidence="10 11">DSM 9895</strain>
    </source>
</reference>
<dbReference type="PROSITE" id="PS50113">
    <property type="entry name" value="PAC"/>
    <property type="match status" value="1"/>
</dbReference>
<evidence type="ECO:0000259" key="8">
    <source>
        <dbReference type="PROSITE" id="PS50109"/>
    </source>
</evidence>
<evidence type="ECO:0000256" key="1">
    <source>
        <dbReference type="ARBA" id="ARBA00000085"/>
    </source>
</evidence>
<keyword evidence="4" id="KW-0808">Transferase</keyword>
<keyword evidence="11" id="KW-1185">Reference proteome</keyword>
<accession>A0ABS1DA77</accession>
<dbReference type="InterPro" id="IPR000014">
    <property type="entry name" value="PAS"/>
</dbReference>
<keyword evidence="3" id="KW-0597">Phosphoprotein</keyword>
<name>A0ABS1DA77_9PROT</name>
<feature type="domain" description="PAC" evidence="9">
    <location>
        <begin position="325"/>
        <end position="376"/>
    </location>
</feature>
<dbReference type="InterPro" id="IPR050736">
    <property type="entry name" value="Sensor_HK_Regulatory"/>
</dbReference>
<dbReference type="NCBIfam" id="TIGR00229">
    <property type="entry name" value="sensory_box"/>
    <property type="match status" value="1"/>
</dbReference>
<evidence type="ECO:0000256" key="7">
    <source>
        <dbReference type="SAM" id="Phobius"/>
    </source>
</evidence>
<evidence type="ECO:0000256" key="5">
    <source>
        <dbReference type="ARBA" id="ARBA00022777"/>
    </source>
</evidence>
<dbReference type="InterPro" id="IPR013656">
    <property type="entry name" value="PAS_4"/>
</dbReference>
<evidence type="ECO:0000313" key="10">
    <source>
        <dbReference type="EMBL" id="MBK1667344.1"/>
    </source>
</evidence>
<dbReference type="InterPro" id="IPR036097">
    <property type="entry name" value="HisK_dim/P_sf"/>
</dbReference>
<comment type="caution">
    <text evidence="10">The sequence shown here is derived from an EMBL/GenBank/DDBJ whole genome shotgun (WGS) entry which is preliminary data.</text>
</comment>
<dbReference type="Proteomes" id="UP001296873">
    <property type="component" value="Unassembled WGS sequence"/>
</dbReference>
<evidence type="ECO:0000256" key="4">
    <source>
        <dbReference type="ARBA" id="ARBA00022679"/>
    </source>
</evidence>
<feature type="domain" description="Histidine kinase" evidence="8">
    <location>
        <begin position="394"/>
        <end position="613"/>
    </location>
</feature>
<dbReference type="CDD" id="cd00082">
    <property type="entry name" value="HisKA"/>
    <property type="match status" value="1"/>
</dbReference>